<dbReference type="EMBL" id="JARKIE010000101">
    <property type="protein sequence ID" value="KAJ7685920.1"/>
    <property type="molecule type" value="Genomic_DNA"/>
</dbReference>
<accession>A0AAD7D8S6</accession>
<dbReference type="AlphaFoldDB" id="A0AAD7D8S6"/>
<reference evidence="1" key="1">
    <citation type="submission" date="2023-03" db="EMBL/GenBank/DDBJ databases">
        <title>Massive genome expansion in bonnet fungi (Mycena s.s.) driven by repeated elements and novel gene families across ecological guilds.</title>
        <authorList>
            <consortium name="Lawrence Berkeley National Laboratory"/>
            <person name="Harder C.B."/>
            <person name="Miyauchi S."/>
            <person name="Viragh M."/>
            <person name="Kuo A."/>
            <person name="Thoen E."/>
            <person name="Andreopoulos B."/>
            <person name="Lu D."/>
            <person name="Skrede I."/>
            <person name="Drula E."/>
            <person name="Henrissat B."/>
            <person name="Morin E."/>
            <person name="Kohler A."/>
            <person name="Barry K."/>
            <person name="LaButti K."/>
            <person name="Morin E."/>
            <person name="Salamov A."/>
            <person name="Lipzen A."/>
            <person name="Mereny Z."/>
            <person name="Hegedus B."/>
            <person name="Baldrian P."/>
            <person name="Stursova M."/>
            <person name="Weitz H."/>
            <person name="Taylor A."/>
            <person name="Grigoriev I.V."/>
            <person name="Nagy L.G."/>
            <person name="Martin F."/>
            <person name="Kauserud H."/>
        </authorList>
    </citation>
    <scope>NUCLEOTIDE SEQUENCE</scope>
    <source>
        <strain evidence="1">CBHHK067</strain>
    </source>
</reference>
<evidence type="ECO:0000313" key="2">
    <source>
        <dbReference type="Proteomes" id="UP001221757"/>
    </source>
</evidence>
<gene>
    <name evidence="1" type="ORF">B0H17DRAFT_1204609</name>
</gene>
<proteinExistence type="predicted"/>
<comment type="caution">
    <text evidence="1">The sequence shown here is derived from an EMBL/GenBank/DDBJ whole genome shotgun (WGS) entry which is preliminary data.</text>
</comment>
<keyword evidence="2" id="KW-1185">Reference proteome</keyword>
<evidence type="ECO:0000313" key="1">
    <source>
        <dbReference type="EMBL" id="KAJ7685920.1"/>
    </source>
</evidence>
<name>A0AAD7D8S6_MYCRO</name>
<protein>
    <submittedName>
        <fullName evidence="1">Uncharacterized protein</fullName>
    </submittedName>
</protein>
<dbReference type="Proteomes" id="UP001221757">
    <property type="component" value="Unassembled WGS sequence"/>
</dbReference>
<sequence length="70" mass="7712">MLQARLPNTFPATRKRIQCAQKFSSAKINAIPPTHNRYAASSSRVCALLTITIRNALLPYADEGQVVLVD</sequence>
<organism evidence="1 2">
    <name type="scientific">Mycena rosella</name>
    <name type="common">Pink bonnet</name>
    <name type="synonym">Agaricus rosellus</name>
    <dbReference type="NCBI Taxonomy" id="1033263"/>
    <lineage>
        <taxon>Eukaryota</taxon>
        <taxon>Fungi</taxon>
        <taxon>Dikarya</taxon>
        <taxon>Basidiomycota</taxon>
        <taxon>Agaricomycotina</taxon>
        <taxon>Agaricomycetes</taxon>
        <taxon>Agaricomycetidae</taxon>
        <taxon>Agaricales</taxon>
        <taxon>Marasmiineae</taxon>
        <taxon>Mycenaceae</taxon>
        <taxon>Mycena</taxon>
    </lineage>
</organism>